<evidence type="ECO:0008006" key="10">
    <source>
        <dbReference type="Google" id="ProtNLM"/>
    </source>
</evidence>
<keyword evidence="5" id="KW-0129">CBS domain</keyword>
<evidence type="ECO:0000256" key="7">
    <source>
        <dbReference type="SAM" id="Phobius"/>
    </source>
</evidence>
<evidence type="ECO:0000313" key="8">
    <source>
        <dbReference type="EMBL" id="TDC81212.1"/>
    </source>
</evidence>
<dbReference type="Proteomes" id="UP000295258">
    <property type="component" value="Unassembled WGS sequence"/>
</dbReference>
<comment type="caution">
    <text evidence="8">The sequence shown here is derived from an EMBL/GenBank/DDBJ whole genome shotgun (WGS) entry which is preliminary data.</text>
</comment>
<evidence type="ECO:0000256" key="2">
    <source>
        <dbReference type="ARBA" id="ARBA00022692"/>
    </source>
</evidence>
<keyword evidence="3" id="KW-0677">Repeat</keyword>
<feature type="transmembrane region" description="Helical" evidence="7">
    <location>
        <begin position="45"/>
        <end position="61"/>
    </location>
</feature>
<dbReference type="Gene3D" id="3.10.580.10">
    <property type="entry name" value="CBS-domain"/>
    <property type="match status" value="1"/>
</dbReference>
<keyword evidence="9" id="KW-1185">Reference proteome</keyword>
<keyword evidence="2 7" id="KW-0812">Transmembrane</keyword>
<dbReference type="GO" id="GO:0005886">
    <property type="term" value="C:plasma membrane"/>
    <property type="evidence" value="ECO:0007669"/>
    <property type="project" value="TreeGrafter"/>
</dbReference>
<dbReference type="PANTHER" id="PTHR22777">
    <property type="entry name" value="HEMOLYSIN-RELATED"/>
    <property type="match status" value="1"/>
</dbReference>
<evidence type="ECO:0000256" key="4">
    <source>
        <dbReference type="ARBA" id="ARBA00022989"/>
    </source>
</evidence>
<comment type="subcellular location">
    <subcellularLocation>
        <location evidence="1">Membrane</location>
    </subcellularLocation>
</comment>
<organism evidence="8 9">
    <name type="scientific">Nonomuraea deserti</name>
    <dbReference type="NCBI Taxonomy" id="1848322"/>
    <lineage>
        <taxon>Bacteria</taxon>
        <taxon>Bacillati</taxon>
        <taxon>Actinomycetota</taxon>
        <taxon>Actinomycetes</taxon>
        <taxon>Streptosporangiales</taxon>
        <taxon>Streptosporangiaceae</taxon>
        <taxon>Nonomuraea</taxon>
    </lineage>
</organism>
<dbReference type="SUPFAM" id="SSF54631">
    <property type="entry name" value="CBS-domain pair"/>
    <property type="match status" value="1"/>
</dbReference>
<gene>
    <name evidence="8" type="ORF">E1292_50625</name>
</gene>
<dbReference type="AlphaFoldDB" id="A0A4R4TZT6"/>
<feature type="non-terminal residue" evidence="8">
    <location>
        <position position="184"/>
    </location>
</feature>
<evidence type="ECO:0000256" key="6">
    <source>
        <dbReference type="ARBA" id="ARBA00023136"/>
    </source>
</evidence>
<proteinExistence type="predicted"/>
<dbReference type="EMBL" id="SMKO01000449">
    <property type="protein sequence ID" value="TDC81212.1"/>
    <property type="molecule type" value="Genomic_DNA"/>
</dbReference>
<keyword evidence="4 7" id="KW-1133">Transmembrane helix</keyword>
<keyword evidence="6 7" id="KW-0472">Membrane</keyword>
<protein>
    <recommendedName>
        <fullName evidence="10">DUF21 domain-containing protein</fullName>
    </recommendedName>
</protein>
<evidence type="ECO:0000256" key="5">
    <source>
        <dbReference type="ARBA" id="ARBA00023122"/>
    </source>
</evidence>
<accession>A0A4R4TZT6</accession>
<feature type="non-terminal residue" evidence="8">
    <location>
        <position position="1"/>
    </location>
</feature>
<evidence type="ECO:0000313" key="9">
    <source>
        <dbReference type="Proteomes" id="UP000295258"/>
    </source>
</evidence>
<sequence length="184" mass="19872">MMLASRALTAFVNRHPTVVVLCLSFLLMIGFSLVAEGMGFHLPKGYLYAAIGFSILIEFFNQWRLRNIARHAARLPMRERTARAVLRLLGGQEAGGAGASGGTPSSPGGAPALHAFRQEERSMVRGVLSLADRSVLSIMTPRADVDWIDISQDKSALYRQLQAQPHGLFPVCDRGGLDAVIGVG</sequence>
<evidence type="ECO:0000256" key="3">
    <source>
        <dbReference type="ARBA" id="ARBA00022737"/>
    </source>
</evidence>
<name>A0A4R4TZT6_9ACTN</name>
<reference evidence="8 9" key="1">
    <citation type="submission" date="2019-03" db="EMBL/GenBank/DDBJ databases">
        <title>Draft genome sequences of novel Actinobacteria.</title>
        <authorList>
            <person name="Sahin N."/>
            <person name="Ay H."/>
            <person name="Saygin H."/>
        </authorList>
    </citation>
    <scope>NUCLEOTIDE SEQUENCE [LARGE SCALE GENOMIC DNA]</scope>
    <source>
        <strain evidence="8 9">KC310</strain>
    </source>
</reference>
<evidence type="ECO:0000256" key="1">
    <source>
        <dbReference type="ARBA" id="ARBA00004370"/>
    </source>
</evidence>
<dbReference type="InterPro" id="IPR046342">
    <property type="entry name" value="CBS_dom_sf"/>
</dbReference>
<dbReference type="PANTHER" id="PTHR22777:SF15">
    <property type="entry name" value="UPF0053 INNER MEMBRANE PROTEIN YOAE"/>
    <property type="match status" value="1"/>
</dbReference>